<dbReference type="OrthoDB" id="8161260at2"/>
<dbReference type="InterPro" id="IPR019596">
    <property type="entry name" value="Phage_Mu_GpM_tail_tub"/>
</dbReference>
<accession>A0A1Q9AN69</accession>
<proteinExistence type="predicted"/>
<evidence type="ECO:0008006" key="3">
    <source>
        <dbReference type="Google" id="ProtNLM"/>
    </source>
</evidence>
<dbReference type="Pfam" id="PF10618">
    <property type="entry name" value="Tail_tube"/>
    <property type="match status" value="1"/>
</dbReference>
<sequence length="124" mass="13092">MAGKDFGGKISFRLSSGPVMSLRGTFSVLVASQTNEAITNQNGSTDRVGTPTSPRANVAFADGGIDYAALMKAPRMSVTIVEEFTGVTHHFINAFFSGDPENNRMNGEVSGLTLVGEVYRKTGG</sequence>
<dbReference type="AlphaFoldDB" id="A0A1Q9AN69"/>
<name>A0A1Q9AN69_9HYPH</name>
<dbReference type="RefSeq" id="WP_075633844.1">
    <property type="nucleotide sequence ID" value="NZ_MKIO01000021.1"/>
</dbReference>
<dbReference type="EMBL" id="MKIO01000021">
    <property type="protein sequence ID" value="OLP56823.1"/>
    <property type="molecule type" value="Genomic_DNA"/>
</dbReference>
<organism evidence="1 2">
    <name type="scientific">Xaviernesmea rhizosphaerae</name>
    <dbReference type="NCBI Taxonomy" id="1672749"/>
    <lineage>
        <taxon>Bacteria</taxon>
        <taxon>Pseudomonadati</taxon>
        <taxon>Pseudomonadota</taxon>
        <taxon>Alphaproteobacteria</taxon>
        <taxon>Hyphomicrobiales</taxon>
        <taxon>Rhizobiaceae</taxon>
        <taxon>Rhizobium/Agrobacterium group</taxon>
        <taxon>Xaviernesmea</taxon>
    </lineage>
</organism>
<gene>
    <name evidence="1" type="ORF">BJF92_12185</name>
</gene>
<dbReference type="Proteomes" id="UP000186143">
    <property type="component" value="Unassembled WGS sequence"/>
</dbReference>
<evidence type="ECO:0000313" key="1">
    <source>
        <dbReference type="EMBL" id="OLP56823.1"/>
    </source>
</evidence>
<dbReference type="STRING" id="1672749.BJF92_12185"/>
<reference evidence="1 2" key="1">
    <citation type="submission" date="2016-09" db="EMBL/GenBank/DDBJ databases">
        <title>Rhizobium sp. nov., a novel species isolated from the rice rhizosphere.</title>
        <authorList>
            <person name="Zhao J."/>
            <person name="Zhang X."/>
        </authorList>
    </citation>
    <scope>NUCLEOTIDE SEQUENCE [LARGE SCALE GENOMIC DNA]</scope>
    <source>
        <strain evidence="1 2">MH17</strain>
    </source>
</reference>
<comment type="caution">
    <text evidence="1">The sequence shown here is derived from an EMBL/GenBank/DDBJ whole genome shotgun (WGS) entry which is preliminary data.</text>
</comment>
<protein>
    <recommendedName>
        <fullName evidence="3">Phage tail tube protein</fullName>
    </recommendedName>
</protein>
<evidence type="ECO:0000313" key="2">
    <source>
        <dbReference type="Proteomes" id="UP000186143"/>
    </source>
</evidence>